<evidence type="ECO:0000313" key="3">
    <source>
        <dbReference type="Proteomes" id="UP000199009"/>
    </source>
</evidence>
<feature type="region of interest" description="Disordered" evidence="1">
    <location>
        <begin position="208"/>
        <end position="230"/>
    </location>
</feature>
<dbReference type="RefSeq" id="WP_172825621.1">
    <property type="nucleotide sequence ID" value="NZ_LT629692.1"/>
</dbReference>
<dbReference type="EMBL" id="LT629692">
    <property type="protein sequence ID" value="SDH14174.1"/>
    <property type="molecule type" value="Genomic_DNA"/>
</dbReference>
<evidence type="ECO:0008006" key="4">
    <source>
        <dbReference type="Google" id="ProtNLM"/>
    </source>
</evidence>
<organism evidence="2 3">
    <name type="scientific">Microbacterium pygmaeum</name>
    <dbReference type="NCBI Taxonomy" id="370764"/>
    <lineage>
        <taxon>Bacteria</taxon>
        <taxon>Bacillati</taxon>
        <taxon>Actinomycetota</taxon>
        <taxon>Actinomycetes</taxon>
        <taxon>Micrococcales</taxon>
        <taxon>Microbacteriaceae</taxon>
        <taxon>Microbacterium</taxon>
    </lineage>
</organism>
<dbReference type="STRING" id="370764.SAMN04489810_2223"/>
<name>A0A1G7ZZP9_9MICO</name>
<keyword evidence="3" id="KW-1185">Reference proteome</keyword>
<evidence type="ECO:0000256" key="1">
    <source>
        <dbReference type="SAM" id="MobiDB-lite"/>
    </source>
</evidence>
<dbReference type="AlphaFoldDB" id="A0A1G7ZZP9"/>
<dbReference type="SUPFAM" id="SSF53955">
    <property type="entry name" value="Lysozyme-like"/>
    <property type="match status" value="1"/>
</dbReference>
<proteinExistence type="predicted"/>
<evidence type="ECO:0000313" key="2">
    <source>
        <dbReference type="EMBL" id="SDH14174.1"/>
    </source>
</evidence>
<dbReference type="Proteomes" id="UP000199009">
    <property type="component" value="Chromosome I"/>
</dbReference>
<dbReference type="InterPro" id="IPR023346">
    <property type="entry name" value="Lysozyme-like_dom_sf"/>
</dbReference>
<protein>
    <recommendedName>
        <fullName evidence="4">Transglycosylase SLT domain-containing protein</fullName>
    </recommendedName>
</protein>
<reference evidence="2 3" key="1">
    <citation type="submission" date="2016-10" db="EMBL/GenBank/DDBJ databases">
        <authorList>
            <person name="de Groot N.N."/>
        </authorList>
    </citation>
    <scope>NUCLEOTIDE SEQUENCE [LARGE SCALE GENOMIC DNA]</scope>
    <source>
        <strain evidence="2 3">DSM 23142</strain>
    </source>
</reference>
<accession>A0A1G7ZZP9</accession>
<sequence length="332" mass="32934">MRSNTSTIPARRARRLAESRARRRPLIIAGALAFGLLATAGATLTAPASMADAAGTSPAFALASFTSSVEPVATVTDSGTDRISTAARNALSAAQTAITAASTVSTDIQASGLDVGVADTTVDTTALAAAVKRLDSGAQKLPAPLVPDLTDDVTALVATINTKVSGLRGSLDAAIAVKAEQDAAAAQAQAEAEAAAAAAAAEAEAQAAQSSSSSSGGSTASPSPAFAGAGTSAGEAQSIARGMLAGYGWGDDQFGCLVALWDRESGWNSQAYNAGSGAYGIPQALPGSKMASAGADWQTNAATQISWGLGYISGRYGSPCGAWSHSESVGWY</sequence>
<gene>
    <name evidence="2" type="ORF">SAMN04489810_2223</name>
</gene>